<feature type="region of interest" description="Disordered" evidence="2">
    <location>
        <begin position="1"/>
        <end position="81"/>
    </location>
</feature>
<reference evidence="3" key="1">
    <citation type="submission" date="2015-04" db="UniProtKB">
        <authorList>
            <consortium name="EnsemblPlants"/>
        </authorList>
    </citation>
    <scope>IDENTIFICATION</scope>
</reference>
<dbReference type="STRING" id="40149.A0A0E0E915"/>
<dbReference type="AlphaFoldDB" id="A0A0E0E915"/>
<feature type="coiled-coil region" evidence="1">
    <location>
        <begin position="249"/>
        <end position="290"/>
    </location>
</feature>
<keyword evidence="4" id="KW-1185">Reference proteome</keyword>
<dbReference type="EnsemblPlants" id="OMERI07G05780.1">
    <property type="protein sequence ID" value="OMERI07G05780.1"/>
    <property type="gene ID" value="OMERI07G05780"/>
</dbReference>
<dbReference type="PANTHER" id="PTHR35161">
    <property type="entry name" value="OS02G0303100 PROTEIN"/>
    <property type="match status" value="1"/>
</dbReference>
<keyword evidence="1" id="KW-0175">Coiled coil</keyword>
<dbReference type="Gramene" id="OMERI07G05780.1">
    <property type="protein sequence ID" value="OMERI07G05780.1"/>
    <property type="gene ID" value="OMERI07G05780"/>
</dbReference>
<dbReference type="Proteomes" id="UP000008021">
    <property type="component" value="Chromosome 7"/>
</dbReference>
<accession>A0A0E0E915</accession>
<protein>
    <submittedName>
        <fullName evidence="3">Uncharacterized protein</fullName>
    </submittedName>
</protein>
<feature type="compositionally biased region" description="Basic and acidic residues" evidence="2">
    <location>
        <begin position="1"/>
        <end position="39"/>
    </location>
</feature>
<feature type="compositionally biased region" description="Low complexity" evidence="2">
    <location>
        <begin position="40"/>
        <end position="61"/>
    </location>
</feature>
<evidence type="ECO:0000313" key="4">
    <source>
        <dbReference type="Proteomes" id="UP000008021"/>
    </source>
</evidence>
<reference evidence="3" key="2">
    <citation type="submission" date="2018-05" db="EMBL/GenBank/DDBJ databases">
        <title>OmerRS3 (Oryza meridionalis Reference Sequence Version 3).</title>
        <authorList>
            <person name="Zhang J."/>
            <person name="Kudrna D."/>
            <person name="Lee S."/>
            <person name="Talag J."/>
            <person name="Welchert J."/>
            <person name="Wing R.A."/>
        </authorList>
    </citation>
    <scope>NUCLEOTIDE SEQUENCE [LARGE SCALE GENOMIC DNA]</scope>
    <source>
        <strain evidence="3">cv. OR44</strain>
    </source>
</reference>
<proteinExistence type="predicted"/>
<organism evidence="3">
    <name type="scientific">Oryza meridionalis</name>
    <dbReference type="NCBI Taxonomy" id="40149"/>
    <lineage>
        <taxon>Eukaryota</taxon>
        <taxon>Viridiplantae</taxon>
        <taxon>Streptophyta</taxon>
        <taxon>Embryophyta</taxon>
        <taxon>Tracheophyta</taxon>
        <taxon>Spermatophyta</taxon>
        <taxon>Magnoliopsida</taxon>
        <taxon>Liliopsida</taxon>
        <taxon>Poales</taxon>
        <taxon>Poaceae</taxon>
        <taxon>BOP clade</taxon>
        <taxon>Oryzoideae</taxon>
        <taxon>Oryzeae</taxon>
        <taxon>Oryzinae</taxon>
        <taxon>Oryza</taxon>
    </lineage>
</organism>
<dbReference type="HOGENOM" id="CLU_455901_0_0_1"/>
<dbReference type="PANTHER" id="PTHR35161:SF22">
    <property type="match status" value="1"/>
</dbReference>
<evidence type="ECO:0000256" key="1">
    <source>
        <dbReference type="SAM" id="Coils"/>
    </source>
</evidence>
<evidence type="ECO:0000313" key="3">
    <source>
        <dbReference type="EnsemblPlants" id="OMERI07G05780.1"/>
    </source>
</evidence>
<name>A0A0E0E915_9ORYZ</name>
<sequence length="616" mass="70484">MLEKHGARVASDRAGRRHLLDVNLKGKRDLTTEAEEPKGAMDAAAASSSTPASSPRPAESSGGVEMMTTHGTTLSGAPQVGVPTAMDCASATSASSSAAAEHGADGDKLSSPHDKMASDIINKSSCSKFDKEKPDQEVVDQQSGSLLIYPGYKTNECSQNSFGKMESTSSFFAAYDDRCEEEIRTVCHEKVEESLRNDPLPLLVRADSDSRPTFQESCSSDRPREKQVLFSVPTKSDEDIDLYFYRIRLKEVLDEKEYLVHELECARQQLDEVRSMNSEILRENRKLKRSLRTRAVEGISRNVLEKLGYCHDIFLCPNEVDVEKLQELLCRSECKLLYTVKIPGATTDHSWKVDTLAKMSPFCKVVFLGMIEDVYRLHRSGLCLNGKFSLKDFCWTLSQKVKFSAELKRSVLRRKLKRMRLDYQKLCEIMIEVLEECKVKIPADLEYLLDLMRDDPVKHQFLIRYNFCLMDDILKREETLTMFTQYEQLNREDREKHGKTTREYRTEIAVSFITLPRNIGSAMLANKFVAKIFERWRVETGFYSLDTRRKLIELIRHCMVHLPEKAFDEEKRTHYTDANVVDMVQVGAPQVFCQFQRGMSEIKELSYPHLVRVMKS</sequence>
<evidence type="ECO:0000256" key="2">
    <source>
        <dbReference type="SAM" id="MobiDB-lite"/>
    </source>
</evidence>